<feature type="compositionally biased region" description="Basic and acidic residues" evidence="9">
    <location>
        <begin position="101"/>
        <end position="110"/>
    </location>
</feature>
<evidence type="ECO:0000256" key="7">
    <source>
        <dbReference type="ARBA" id="ARBA00022884"/>
    </source>
</evidence>
<dbReference type="SUPFAM" id="SSF50447">
    <property type="entry name" value="Translation proteins"/>
    <property type="match status" value="1"/>
</dbReference>
<feature type="compositionally biased region" description="Polar residues" evidence="9">
    <location>
        <begin position="369"/>
        <end position="382"/>
    </location>
</feature>
<dbReference type="GO" id="GO:0003723">
    <property type="term" value="F:RNA binding"/>
    <property type="evidence" value="ECO:0007669"/>
    <property type="project" value="UniProtKB-KW"/>
</dbReference>
<dbReference type="Gene3D" id="2.40.10.230">
    <property type="entry name" value="Probable tRNA pseudouridine synthase domain"/>
    <property type="match status" value="1"/>
</dbReference>
<keyword evidence="5" id="KW-0698">rRNA processing</keyword>
<evidence type="ECO:0000256" key="5">
    <source>
        <dbReference type="ARBA" id="ARBA00022552"/>
    </source>
</evidence>
<evidence type="ECO:0000256" key="4">
    <source>
        <dbReference type="ARBA" id="ARBA00022517"/>
    </source>
</evidence>
<evidence type="ECO:0000313" key="11">
    <source>
        <dbReference type="Proteomes" id="UP000006352"/>
    </source>
</evidence>
<evidence type="ECO:0000256" key="6">
    <source>
        <dbReference type="ARBA" id="ARBA00022553"/>
    </source>
</evidence>
<dbReference type="InterPro" id="IPR038664">
    <property type="entry name" value="Gar1/Naf1_Cbf5-bd_sf"/>
</dbReference>
<gene>
    <name evidence="10" type="ORF">FIBRA_00122</name>
</gene>
<accession>J7SCH1</accession>
<dbReference type="PANTHER" id="PTHR31633">
    <property type="entry name" value="H/ACA RIBONUCLEOPROTEIN COMPLEX NON-CORE SUBUNIT NAF1"/>
    <property type="match status" value="1"/>
</dbReference>
<dbReference type="GeneID" id="24093039"/>
<feature type="compositionally biased region" description="Acidic residues" evidence="9">
    <location>
        <begin position="40"/>
        <end position="55"/>
    </location>
</feature>
<evidence type="ECO:0000256" key="8">
    <source>
        <dbReference type="ARBA" id="ARBA00023242"/>
    </source>
</evidence>
<dbReference type="STRING" id="599839.J7SCH1"/>
<dbReference type="GO" id="GO:0006364">
    <property type="term" value="P:rRNA processing"/>
    <property type="evidence" value="ECO:0007669"/>
    <property type="project" value="UniProtKB-KW"/>
</dbReference>
<evidence type="ECO:0000256" key="3">
    <source>
        <dbReference type="ARBA" id="ARBA00021438"/>
    </source>
</evidence>
<feature type="region of interest" description="Disordered" evidence="9">
    <location>
        <begin position="21"/>
        <end position="129"/>
    </location>
</feature>
<dbReference type="GO" id="GO:0001522">
    <property type="term" value="P:pseudouridine synthesis"/>
    <property type="evidence" value="ECO:0007669"/>
    <property type="project" value="InterPro"/>
</dbReference>
<comment type="similarity">
    <text evidence="2">Belongs to the NAF1 family.</text>
</comment>
<dbReference type="OrthoDB" id="21550at2759"/>
<feature type="compositionally biased region" description="Acidic residues" evidence="9">
    <location>
        <begin position="88"/>
        <end position="100"/>
    </location>
</feature>
<dbReference type="PANTHER" id="PTHR31633:SF1">
    <property type="entry name" value="H_ACA RIBONUCLEOPROTEIN COMPLEX NON-CORE SUBUNIT NAF1"/>
    <property type="match status" value="1"/>
</dbReference>
<feature type="compositionally biased region" description="Low complexity" evidence="9">
    <location>
        <begin position="295"/>
        <end position="304"/>
    </location>
</feature>
<protein>
    <recommendedName>
        <fullName evidence="3">H/ACA ribonucleoprotein complex non-core subunit NAF1</fullName>
    </recommendedName>
</protein>
<proteinExistence type="inferred from homology"/>
<feature type="compositionally biased region" description="Basic residues" evidence="9">
    <location>
        <begin position="411"/>
        <end position="424"/>
    </location>
</feature>
<dbReference type="HOGENOM" id="CLU_022331_0_0_1"/>
<dbReference type="InterPro" id="IPR009000">
    <property type="entry name" value="Transl_B-barrel_sf"/>
</dbReference>
<reference evidence="10 11" key="1">
    <citation type="journal article" date="2012" name="Appl. Environ. Microbiol.">
        <title>Short-read sequencing for genomic analysis of the brown rot fungus Fibroporia radiculosa.</title>
        <authorList>
            <person name="Tang J.D."/>
            <person name="Perkins A.D."/>
            <person name="Sonstegard T.S."/>
            <person name="Schroeder S.G."/>
            <person name="Burgess S.C."/>
            <person name="Diehl S.V."/>
        </authorList>
    </citation>
    <scope>NUCLEOTIDE SEQUENCE [LARGE SCALE GENOMIC DNA]</scope>
    <source>
        <strain evidence="10 11">TFFH 294</strain>
    </source>
</reference>
<dbReference type="GO" id="GO:0005732">
    <property type="term" value="C:sno(s)RNA-containing ribonucleoprotein complex"/>
    <property type="evidence" value="ECO:0007669"/>
    <property type="project" value="InterPro"/>
</dbReference>
<dbReference type="InterPro" id="IPR040309">
    <property type="entry name" value="Naf1"/>
</dbReference>
<feature type="compositionally biased region" description="Low complexity" evidence="9">
    <location>
        <begin position="77"/>
        <end position="87"/>
    </location>
</feature>
<sequence>MASTFKLPSIIPQDLQLIHNLVGEIASPPSRSQPPPSTQQDDDIQSSDDDSDSEREVEAGILKGLEDDEAGPTTGNSPSESMSSDSDSSSDADSEGEAEPEEARPSKLDEVDLDEEEAGQAVTSETQVRTKNEIAEAQITIPDIEEIGFHEKLEKVGEVMSIVDKVVIVKGCASEFANRASERALDSDTLLVFEDRKVLGYIYETFGPTTQPLYQIKFTQQYPLDPEKVRLSRPVFHVPERSNFIFVRQLQRLKGSDASNVHDEEPADDELEFSDDEAEAAYKRAATKRREQSRARSVVSSRQATPSPAQMRDQDMVDELYGESPYDQPGPYNDIDLGVGPSRALPIPYDDPYSDNYAVPDTRLPPSPTEFQDVNQSYPTGSHSDDVRGHGRGRGRGGTSGRYNDRARGRGRDRRRHDRGRARGRGRDDRSYASSGSRPSIPQPERYGSYIPRPLSPTSLAIARATGQYPDGHPMSSTERESPALSFDGAGGQGYSQPSQQQFMFGFQNQYVQPHINPRFASSFGMHLGFQQETHQAAYSYGETGYGGGADHFAASWRPDWNVNQSGYDNASTMGPPESR</sequence>
<dbReference type="RefSeq" id="XP_012177411.1">
    <property type="nucleotide sequence ID" value="XM_012322021.1"/>
</dbReference>
<keyword evidence="6" id="KW-0597">Phosphoprotein</keyword>
<feature type="region of interest" description="Disordered" evidence="9">
    <location>
        <begin position="285"/>
        <end position="497"/>
    </location>
</feature>
<keyword evidence="11" id="KW-1185">Reference proteome</keyword>
<keyword evidence="8" id="KW-0539">Nucleus</keyword>
<evidence type="ECO:0000256" key="1">
    <source>
        <dbReference type="ARBA" id="ARBA00004123"/>
    </source>
</evidence>
<name>J7SCH1_9APHY</name>
<keyword evidence="7" id="KW-0694">RNA-binding</keyword>
<dbReference type="GO" id="GO:0000493">
    <property type="term" value="P:box H/ACA snoRNP assembly"/>
    <property type="evidence" value="ECO:0007669"/>
    <property type="project" value="InterPro"/>
</dbReference>
<evidence type="ECO:0000256" key="9">
    <source>
        <dbReference type="SAM" id="MobiDB-lite"/>
    </source>
</evidence>
<dbReference type="InParanoid" id="J7SCH1"/>
<dbReference type="EMBL" id="HE796869">
    <property type="protein sequence ID" value="CCL98128.1"/>
    <property type="molecule type" value="Genomic_DNA"/>
</dbReference>
<dbReference type="Pfam" id="PF04410">
    <property type="entry name" value="Gar1"/>
    <property type="match status" value="1"/>
</dbReference>
<dbReference type="Proteomes" id="UP000006352">
    <property type="component" value="Unassembled WGS sequence"/>
</dbReference>
<comment type="subcellular location">
    <subcellularLocation>
        <location evidence="1">Nucleus</location>
    </subcellularLocation>
</comment>
<evidence type="ECO:0000256" key="2">
    <source>
        <dbReference type="ARBA" id="ARBA00009801"/>
    </source>
</evidence>
<evidence type="ECO:0000313" key="10">
    <source>
        <dbReference type="EMBL" id="CCL98128.1"/>
    </source>
</evidence>
<dbReference type="InterPro" id="IPR007504">
    <property type="entry name" value="H/ACA_rnp_Gar1/Naf1"/>
</dbReference>
<organism evidence="10 11">
    <name type="scientific">Fibroporia radiculosa</name>
    <dbReference type="NCBI Taxonomy" id="599839"/>
    <lineage>
        <taxon>Eukaryota</taxon>
        <taxon>Fungi</taxon>
        <taxon>Dikarya</taxon>
        <taxon>Basidiomycota</taxon>
        <taxon>Agaricomycotina</taxon>
        <taxon>Agaricomycetes</taxon>
        <taxon>Polyporales</taxon>
        <taxon>Fibroporiaceae</taxon>
        <taxon>Fibroporia</taxon>
    </lineage>
</organism>
<dbReference type="GO" id="GO:0005634">
    <property type="term" value="C:nucleus"/>
    <property type="evidence" value="ECO:0007669"/>
    <property type="project" value="UniProtKB-SubCell"/>
</dbReference>
<dbReference type="AlphaFoldDB" id="J7SCH1"/>
<keyword evidence="4" id="KW-0690">Ribosome biogenesis</keyword>